<dbReference type="Gene3D" id="1.10.357.10">
    <property type="entry name" value="Tetracycline Repressor, domain 2"/>
    <property type="match status" value="1"/>
</dbReference>
<comment type="caution">
    <text evidence="5">The sequence shown here is derived from an EMBL/GenBank/DDBJ whole genome shotgun (WGS) entry which is preliminary data.</text>
</comment>
<evidence type="ECO:0000256" key="1">
    <source>
        <dbReference type="ARBA" id="ARBA00023125"/>
    </source>
</evidence>
<organism evidence="5 6">
    <name type="scientific">Burkholderia contaminans</name>
    <dbReference type="NCBI Taxonomy" id="488447"/>
    <lineage>
        <taxon>Bacteria</taxon>
        <taxon>Pseudomonadati</taxon>
        <taxon>Pseudomonadota</taxon>
        <taxon>Betaproteobacteria</taxon>
        <taxon>Burkholderiales</taxon>
        <taxon>Burkholderiaceae</taxon>
        <taxon>Burkholderia</taxon>
        <taxon>Burkholderia cepacia complex</taxon>
    </lineage>
</organism>
<dbReference type="Pfam" id="PF21306">
    <property type="entry name" value="TetR_C_40"/>
    <property type="match status" value="1"/>
</dbReference>
<dbReference type="EMBL" id="QTQV01000012">
    <property type="protein sequence ID" value="RQT13293.1"/>
    <property type="molecule type" value="Genomic_DNA"/>
</dbReference>
<reference evidence="5 6" key="1">
    <citation type="submission" date="2018-08" db="EMBL/GenBank/DDBJ databases">
        <title>Comparative analysis of Burkholderia isolates from Puerto Rico.</title>
        <authorList>
            <person name="Hall C."/>
            <person name="Sahl J."/>
            <person name="Wagner D."/>
        </authorList>
    </citation>
    <scope>NUCLEOTIDE SEQUENCE [LARGE SCALE GENOMIC DNA]</scope>
    <source>
        <strain evidence="5 6">Bp9025</strain>
    </source>
</reference>
<sequence length="257" mass="27927">MVSPDDVAWSGRAPARGRSPNPTRPGRARFPGPIRPADRAGVAAPRQPRGARRKEATRMRLLHAAFRLMAEKGPDNVAISEITEAADVGFGSFYYHFESKDGIFAALTEWVFDDFADGLERLASGLSDPAEVVSVCVRHTLMRARRERLWARFLMREGFSVRALDHGLGRRLRRDSERGIAARRFVVDDPLMSVLAMTGTILAAIAAECHATAASASGMPERVAALVLQTLGLTRAEAHDVATRPLPPGDFATADTA</sequence>
<dbReference type="InterPro" id="IPR049513">
    <property type="entry name" value="TetR_C_40"/>
</dbReference>
<dbReference type="AlphaFoldDB" id="A0A3N8R4L2"/>
<feature type="DNA-binding region" description="H-T-H motif" evidence="2">
    <location>
        <begin position="78"/>
        <end position="97"/>
    </location>
</feature>
<dbReference type="PANTHER" id="PTHR43479:SF11">
    <property type="entry name" value="ACREF_ENVCD OPERON REPRESSOR-RELATED"/>
    <property type="match status" value="1"/>
</dbReference>
<dbReference type="InterPro" id="IPR050624">
    <property type="entry name" value="HTH-type_Tx_Regulator"/>
</dbReference>
<dbReference type="PRINTS" id="PR00455">
    <property type="entry name" value="HTHTETR"/>
</dbReference>
<name>A0A3N8R4L2_9BURK</name>
<feature type="region of interest" description="Disordered" evidence="3">
    <location>
        <begin position="1"/>
        <end position="55"/>
    </location>
</feature>
<feature type="domain" description="HTH tetR-type" evidence="4">
    <location>
        <begin position="55"/>
        <end position="115"/>
    </location>
</feature>
<dbReference type="InterPro" id="IPR001647">
    <property type="entry name" value="HTH_TetR"/>
</dbReference>
<evidence type="ECO:0000313" key="5">
    <source>
        <dbReference type="EMBL" id="RQT13293.1"/>
    </source>
</evidence>
<dbReference type="GO" id="GO:0003677">
    <property type="term" value="F:DNA binding"/>
    <property type="evidence" value="ECO:0007669"/>
    <property type="project" value="UniProtKB-UniRule"/>
</dbReference>
<evidence type="ECO:0000313" key="6">
    <source>
        <dbReference type="Proteomes" id="UP000277921"/>
    </source>
</evidence>
<evidence type="ECO:0000256" key="3">
    <source>
        <dbReference type="SAM" id="MobiDB-lite"/>
    </source>
</evidence>
<keyword evidence="1 2" id="KW-0238">DNA-binding</keyword>
<proteinExistence type="predicted"/>
<dbReference type="Pfam" id="PF00440">
    <property type="entry name" value="TetR_N"/>
    <property type="match status" value="1"/>
</dbReference>
<dbReference type="PROSITE" id="PS50977">
    <property type="entry name" value="HTH_TETR_2"/>
    <property type="match status" value="1"/>
</dbReference>
<evidence type="ECO:0000259" key="4">
    <source>
        <dbReference type="PROSITE" id="PS50977"/>
    </source>
</evidence>
<dbReference type="PANTHER" id="PTHR43479">
    <property type="entry name" value="ACREF/ENVCD OPERON REPRESSOR-RELATED"/>
    <property type="match status" value="1"/>
</dbReference>
<protein>
    <submittedName>
        <fullName evidence="5">TetR/AcrR family transcriptional regulator</fullName>
    </submittedName>
</protein>
<evidence type="ECO:0000256" key="2">
    <source>
        <dbReference type="PROSITE-ProRule" id="PRU00335"/>
    </source>
</evidence>
<dbReference type="SUPFAM" id="SSF46689">
    <property type="entry name" value="Homeodomain-like"/>
    <property type="match status" value="1"/>
</dbReference>
<gene>
    <name evidence="5" type="ORF">DF051_21350</name>
</gene>
<dbReference type="Proteomes" id="UP000277921">
    <property type="component" value="Unassembled WGS sequence"/>
</dbReference>
<accession>A0A3N8R4L2</accession>
<dbReference type="InterPro" id="IPR009057">
    <property type="entry name" value="Homeodomain-like_sf"/>
</dbReference>